<dbReference type="SUPFAM" id="SSF52499">
    <property type="entry name" value="Isochorismatase-like hydrolases"/>
    <property type="match status" value="1"/>
</dbReference>
<evidence type="ECO:0000256" key="1">
    <source>
        <dbReference type="ARBA" id="ARBA00022801"/>
    </source>
</evidence>
<dbReference type="OrthoDB" id="257098at2"/>
<feature type="domain" description="Isochorismatase-like" evidence="2">
    <location>
        <begin position="30"/>
        <end position="225"/>
    </location>
</feature>
<keyword evidence="4" id="KW-1185">Reference proteome</keyword>
<dbReference type="AlphaFoldDB" id="A0A556QGH7"/>
<dbReference type="InterPro" id="IPR036380">
    <property type="entry name" value="Isochorismatase-like_sf"/>
</dbReference>
<dbReference type="Proteomes" id="UP000315648">
    <property type="component" value="Unassembled WGS sequence"/>
</dbReference>
<accession>A0A556QGH7</accession>
<evidence type="ECO:0000313" key="3">
    <source>
        <dbReference type="EMBL" id="TSJ75736.1"/>
    </source>
</evidence>
<dbReference type="Pfam" id="PF00857">
    <property type="entry name" value="Isochorismatase"/>
    <property type="match status" value="1"/>
</dbReference>
<proteinExistence type="predicted"/>
<sequence length="233" mass="25739">MSWRTAYRSFYYETMNGDDIPDIVLDPEKTALLVIDLQVAYLPEATPPHATPADIAEWHRWAPFRERMTGTVLPATQRLLAHFRGTQREVLFVRIACLTKDGRDRSLSHARPGFNNLLLPHIGADSQILPQVAPLADEIVITKTTDSALTGTNLRLLLSNLGIRNVVVCGIFTDQCVASTVRSLADESFNVIVVDDACAAATDELHRAELTIINNIYCQVLTTDETLSALNPA</sequence>
<dbReference type="PANTHER" id="PTHR43540">
    <property type="entry name" value="PEROXYUREIDOACRYLATE/UREIDOACRYLATE AMIDOHYDROLASE-RELATED"/>
    <property type="match status" value="1"/>
</dbReference>
<name>A0A556QGH7_9BACT</name>
<comment type="caution">
    <text evidence="3">The sequence shown here is derived from an EMBL/GenBank/DDBJ whole genome shotgun (WGS) entry which is preliminary data.</text>
</comment>
<dbReference type="InterPro" id="IPR000868">
    <property type="entry name" value="Isochorismatase-like_dom"/>
</dbReference>
<gene>
    <name evidence="3" type="ORF">FPL22_15830</name>
</gene>
<dbReference type="Gene3D" id="3.40.50.850">
    <property type="entry name" value="Isochorismatase-like"/>
    <property type="match status" value="1"/>
</dbReference>
<dbReference type="InterPro" id="IPR050272">
    <property type="entry name" value="Isochorismatase-like_hydrls"/>
</dbReference>
<organism evidence="3 4">
    <name type="scientific">Rariglobus hedericola</name>
    <dbReference type="NCBI Taxonomy" id="2597822"/>
    <lineage>
        <taxon>Bacteria</taxon>
        <taxon>Pseudomonadati</taxon>
        <taxon>Verrucomicrobiota</taxon>
        <taxon>Opitutia</taxon>
        <taxon>Opitutales</taxon>
        <taxon>Opitutaceae</taxon>
        <taxon>Rariglobus</taxon>
    </lineage>
</organism>
<dbReference type="EMBL" id="VMBG01000003">
    <property type="protein sequence ID" value="TSJ75736.1"/>
    <property type="molecule type" value="Genomic_DNA"/>
</dbReference>
<dbReference type="RefSeq" id="WP_144354009.1">
    <property type="nucleotide sequence ID" value="NZ_CBCRVV010000004.1"/>
</dbReference>
<protein>
    <submittedName>
        <fullName evidence="3">Cysteine hydrolase family protein</fullName>
    </submittedName>
</protein>
<dbReference type="GO" id="GO:0016787">
    <property type="term" value="F:hydrolase activity"/>
    <property type="evidence" value="ECO:0007669"/>
    <property type="project" value="UniProtKB-KW"/>
</dbReference>
<dbReference type="CDD" id="cd00431">
    <property type="entry name" value="cysteine_hydrolases"/>
    <property type="match status" value="1"/>
</dbReference>
<evidence type="ECO:0000259" key="2">
    <source>
        <dbReference type="Pfam" id="PF00857"/>
    </source>
</evidence>
<keyword evidence="1 3" id="KW-0378">Hydrolase</keyword>
<dbReference type="PANTHER" id="PTHR43540:SF1">
    <property type="entry name" value="ISOCHORISMATASE HYDROLASE"/>
    <property type="match status" value="1"/>
</dbReference>
<evidence type="ECO:0000313" key="4">
    <source>
        <dbReference type="Proteomes" id="UP000315648"/>
    </source>
</evidence>
<reference evidence="3 4" key="1">
    <citation type="submission" date="2019-07" db="EMBL/GenBank/DDBJ databases">
        <title>Description of 53C-WASEF.</title>
        <authorList>
            <person name="Pitt A."/>
            <person name="Hahn M.W."/>
        </authorList>
    </citation>
    <scope>NUCLEOTIDE SEQUENCE [LARGE SCALE GENOMIC DNA]</scope>
    <source>
        <strain evidence="3 4">53C-WASEF</strain>
    </source>
</reference>